<evidence type="ECO:0000256" key="8">
    <source>
        <dbReference type="ARBA" id="ARBA00022927"/>
    </source>
</evidence>
<comment type="subcellular location">
    <subcellularLocation>
        <location evidence="1 10">Periplasm</location>
    </subcellularLocation>
</comment>
<dbReference type="GO" id="GO:0042953">
    <property type="term" value="P:lipoprotein transport"/>
    <property type="evidence" value="ECO:0007669"/>
    <property type="project" value="InterPro"/>
</dbReference>
<dbReference type="Proteomes" id="UP000240481">
    <property type="component" value="Unassembled WGS sequence"/>
</dbReference>
<dbReference type="InterPro" id="IPR018323">
    <property type="entry name" value="OM_lipoprot_carrier_LolA_Pbac"/>
</dbReference>
<dbReference type="InterPro" id="IPR004564">
    <property type="entry name" value="OM_lipoprot_carrier_LolA-like"/>
</dbReference>
<dbReference type="InterPro" id="IPR029046">
    <property type="entry name" value="LolA/LolB/LppX"/>
</dbReference>
<evidence type="ECO:0000256" key="6">
    <source>
        <dbReference type="ARBA" id="ARBA00022729"/>
    </source>
</evidence>
<dbReference type="HAMAP" id="MF_00240">
    <property type="entry name" value="LolA"/>
    <property type="match status" value="1"/>
</dbReference>
<evidence type="ECO:0000313" key="11">
    <source>
        <dbReference type="EMBL" id="PSW26807.1"/>
    </source>
</evidence>
<keyword evidence="9 10" id="KW-0143">Chaperone</keyword>
<keyword evidence="6 10" id="KW-0732">Signal</keyword>
<keyword evidence="7 10" id="KW-0574">Periplasm</keyword>
<evidence type="ECO:0000256" key="10">
    <source>
        <dbReference type="HAMAP-Rule" id="MF_00240"/>
    </source>
</evidence>
<dbReference type="NCBIfam" id="TIGR00547">
    <property type="entry name" value="lolA"/>
    <property type="match status" value="1"/>
</dbReference>
<dbReference type="GO" id="GO:0044874">
    <property type="term" value="P:lipoprotein localization to outer membrane"/>
    <property type="evidence" value="ECO:0007669"/>
    <property type="project" value="UniProtKB-UniRule"/>
</dbReference>
<reference evidence="11 12" key="1">
    <citation type="submission" date="2018-01" db="EMBL/GenBank/DDBJ databases">
        <title>Whole genome sequencing of Histamine producing bacteria.</title>
        <authorList>
            <person name="Butler K."/>
        </authorList>
    </citation>
    <scope>NUCLEOTIDE SEQUENCE [LARGE SCALE GENOMIC DNA]</scope>
    <source>
        <strain evidence="11 12">DSM 24669</strain>
    </source>
</reference>
<keyword evidence="5 10" id="KW-0813">Transport</keyword>
<sequence length="210" mass="23508" precursor="true">MIKKTLVKRLLIGPLLMAPLLMTTAAWATPQQELSTRLDKVNAFSASFAQKVVSPEGDLLVEGEGDMAIKRPNLFRWNTLTPDENMLVSDGKTLWYYSPFIEQVTAMWLKDATEQTPFVLLTRNSDADWANYNVAQTADTFTLTPKAANTSMGKFVLTVAKSGEVRGFSVIEQDGQRSQFTFSQFKKAEPKANMFTFVPPKGVELDDQRN</sequence>
<dbReference type="OrthoDB" id="9787361at2"/>
<accession>A0A2T3PCA7</accession>
<dbReference type="Pfam" id="PF03548">
    <property type="entry name" value="LolA"/>
    <property type="match status" value="1"/>
</dbReference>
<dbReference type="Gene3D" id="2.50.20.10">
    <property type="entry name" value="Lipoprotein localisation LolA/LolB/LppX"/>
    <property type="match status" value="1"/>
</dbReference>
<protein>
    <recommendedName>
        <fullName evidence="4 10">Outer-membrane lipoprotein carrier protein</fullName>
    </recommendedName>
</protein>
<comment type="caution">
    <text evidence="11">The sequence shown here is derived from an EMBL/GenBank/DDBJ whole genome shotgun (WGS) entry which is preliminary data.</text>
</comment>
<organism evidence="11 12">
    <name type="scientific">Photobacterium swingsii</name>
    <dbReference type="NCBI Taxonomy" id="680026"/>
    <lineage>
        <taxon>Bacteria</taxon>
        <taxon>Pseudomonadati</taxon>
        <taxon>Pseudomonadota</taxon>
        <taxon>Gammaproteobacteria</taxon>
        <taxon>Vibrionales</taxon>
        <taxon>Vibrionaceae</taxon>
        <taxon>Photobacterium</taxon>
    </lineage>
</organism>
<comment type="subunit">
    <text evidence="3 10">Monomer.</text>
</comment>
<comment type="similarity">
    <text evidence="2 10">Belongs to the LolA family.</text>
</comment>
<evidence type="ECO:0000256" key="7">
    <source>
        <dbReference type="ARBA" id="ARBA00022764"/>
    </source>
</evidence>
<evidence type="ECO:0000256" key="5">
    <source>
        <dbReference type="ARBA" id="ARBA00022448"/>
    </source>
</evidence>
<feature type="chain" id="PRO_5015791921" description="Outer-membrane lipoprotein carrier protein" evidence="10">
    <location>
        <begin position="29"/>
        <end position="210"/>
    </location>
</feature>
<evidence type="ECO:0000256" key="3">
    <source>
        <dbReference type="ARBA" id="ARBA00011245"/>
    </source>
</evidence>
<dbReference type="SUPFAM" id="SSF89392">
    <property type="entry name" value="Prokaryotic lipoproteins and lipoprotein localization factors"/>
    <property type="match status" value="1"/>
</dbReference>
<feature type="signal peptide" evidence="10">
    <location>
        <begin position="1"/>
        <end position="28"/>
    </location>
</feature>
<proteinExistence type="inferred from homology"/>
<keyword evidence="11" id="KW-0449">Lipoprotein</keyword>
<keyword evidence="8 10" id="KW-0653">Protein transport</keyword>
<dbReference type="PANTHER" id="PTHR35869">
    <property type="entry name" value="OUTER-MEMBRANE LIPOPROTEIN CARRIER PROTEIN"/>
    <property type="match status" value="1"/>
</dbReference>
<dbReference type="CDD" id="cd16325">
    <property type="entry name" value="LolA"/>
    <property type="match status" value="1"/>
</dbReference>
<keyword evidence="12" id="KW-1185">Reference proteome</keyword>
<name>A0A2T3PCA7_9GAMM</name>
<dbReference type="GO" id="GO:0030288">
    <property type="term" value="C:outer membrane-bounded periplasmic space"/>
    <property type="evidence" value="ECO:0007669"/>
    <property type="project" value="TreeGrafter"/>
</dbReference>
<evidence type="ECO:0000256" key="9">
    <source>
        <dbReference type="ARBA" id="ARBA00023186"/>
    </source>
</evidence>
<dbReference type="EMBL" id="PYLZ01000001">
    <property type="protein sequence ID" value="PSW26807.1"/>
    <property type="molecule type" value="Genomic_DNA"/>
</dbReference>
<dbReference type="AlphaFoldDB" id="A0A2T3PCA7"/>
<evidence type="ECO:0000256" key="4">
    <source>
        <dbReference type="ARBA" id="ARBA00014035"/>
    </source>
</evidence>
<dbReference type="PANTHER" id="PTHR35869:SF1">
    <property type="entry name" value="OUTER-MEMBRANE LIPOPROTEIN CARRIER PROTEIN"/>
    <property type="match status" value="1"/>
</dbReference>
<evidence type="ECO:0000256" key="1">
    <source>
        <dbReference type="ARBA" id="ARBA00004418"/>
    </source>
</evidence>
<evidence type="ECO:0000256" key="2">
    <source>
        <dbReference type="ARBA" id="ARBA00007615"/>
    </source>
</evidence>
<evidence type="ECO:0000313" key="12">
    <source>
        <dbReference type="Proteomes" id="UP000240481"/>
    </source>
</evidence>
<gene>
    <name evidence="10" type="primary">lolA</name>
    <name evidence="11" type="ORF">C9I94_02150</name>
</gene>
<dbReference type="RefSeq" id="WP_107302365.1">
    <property type="nucleotide sequence ID" value="NZ_AP024852.1"/>
</dbReference>
<comment type="function">
    <text evidence="10">Participates in the translocation of lipoproteins from the inner membrane to the outer membrane. Only forms a complex with a lipoprotein if the residue after the N-terminal Cys is not an aspartate (The Asp acts as a targeting signal to indicate that the lipoprotein should stay in the inner membrane).</text>
</comment>